<accession>A0A1Y2A4Y0</accession>
<reference evidence="1 2" key="1">
    <citation type="submission" date="2016-07" db="EMBL/GenBank/DDBJ databases">
        <title>Pervasive Adenine N6-methylation of Active Genes in Fungi.</title>
        <authorList>
            <consortium name="DOE Joint Genome Institute"/>
            <person name="Mondo S.J."/>
            <person name="Dannebaum R.O."/>
            <person name="Kuo R.C."/>
            <person name="Labutti K."/>
            <person name="Haridas S."/>
            <person name="Kuo A."/>
            <person name="Salamov A."/>
            <person name="Ahrendt S.R."/>
            <person name="Lipzen A."/>
            <person name="Sullivan W."/>
            <person name="Andreopoulos W.B."/>
            <person name="Clum A."/>
            <person name="Lindquist E."/>
            <person name="Daum C."/>
            <person name="Ramamoorthy G.K."/>
            <person name="Gryganskyi A."/>
            <person name="Culley D."/>
            <person name="Magnuson J.K."/>
            <person name="James T.Y."/>
            <person name="O'Malley M.A."/>
            <person name="Stajich J.E."/>
            <person name="Spatafora J.W."/>
            <person name="Visel A."/>
            <person name="Grigoriev I.V."/>
        </authorList>
    </citation>
    <scope>NUCLEOTIDE SEQUENCE [LARGE SCALE GENOMIC DNA]</scope>
    <source>
        <strain evidence="1 2">CBS 115471</strain>
    </source>
</reference>
<protein>
    <recommendedName>
        <fullName evidence="3">F-box domain-containing protein</fullName>
    </recommendedName>
</protein>
<name>A0A1Y2A4Y0_9PLEO</name>
<gene>
    <name evidence="1" type="ORF">BCR34DRAFT_596755</name>
</gene>
<evidence type="ECO:0008006" key="3">
    <source>
        <dbReference type="Google" id="ProtNLM"/>
    </source>
</evidence>
<comment type="caution">
    <text evidence="1">The sequence shown here is derived from an EMBL/GenBank/DDBJ whole genome shotgun (WGS) entry which is preliminary data.</text>
</comment>
<dbReference type="Proteomes" id="UP000193144">
    <property type="component" value="Unassembled WGS sequence"/>
</dbReference>
<dbReference type="OrthoDB" id="2520703at2759"/>
<evidence type="ECO:0000313" key="1">
    <source>
        <dbReference type="EMBL" id="ORY17568.1"/>
    </source>
</evidence>
<dbReference type="AlphaFoldDB" id="A0A1Y2A4Y0"/>
<evidence type="ECO:0000313" key="2">
    <source>
        <dbReference type="Proteomes" id="UP000193144"/>
    </source>
</evidence>
<keyword evidence="2" id="KW-1185">Reference proteome</keyword>
<proteinExistence type="predicted"/>
<organism evidence="1 2">
    <name type="scientific">Clohesyomyces aquaticus</name>
    <dbReference type="NCBI Taxonomy" id="1231657"/>
    <lineage>
        <taxon>Eukaryota</taxon>
        <taxon>Fungi</taxon>
        <taxon>Dikarya</taxon>
        <taxon>Ascomycota</taxon>
        <taxon>Pezizomycotina</taxon>
        <taxon>Dothideomycetes</taxon>
        <taxon>Pleosporomycetidae</taxon>
        <taxon>Pleosporales</taxon>
        <taxon>Lindgomycetaceae</taxon>
        <taxon>Clohesyomyces</taxon>
    </lineage>
</organism>
<dbReference type="EMBL" id="MCFA01000011">
    <property type="protein sequence ID" value="ORY17568.1"/>
    <property type="molecule type" value="Genomic_DNA"/>
</dbReference>
<sequence>MLDGHDIWGIKELDRLAPSTIKISKLNLLGCLLDQGSLRKLVQACRDLRSLKYSQIDNDVHDLDTGLRQDDGYHACQEALLTPSTFITVIEACKSTLENLEIDLKGIYGQFQDSSHKFHGLHEFTRSQSLNIEVRHLRTFQDLPPSLERLKLRFWLWSSSQPEFSQPDFLGFLPRPDRTRWPQMKTVCLEGGYDKACWEKDERMKQLISIGAWIHDSGTGPCCSACRAGNVSFSLTNTALHRVHSGRRQWNIFDDEVEE</sequence>